<dbReference type="Proteomes" id="UP000001300">
    <property type="component" value="Chromosome C"/>
</dbReference>
<evidence type="ECO:0000256" key="1">
    <source>
        <dbReference type="SAM" id="MobiDB-lite"/>
    </source>
</evidence>
<feature type="compositionally biased region" description="Low complexity" evidence="1">
    <location>
        <begin position="252"/>
        <end position="269"/>
    </location>
</feature>
<sequence length="391" mass="43664">MFMKHSGNLDTRLLKAVMVAPMPLYRRFEFLTRHLSVRDQPDYLPMINDFKSAHTHAKQTRDYEPLTEMCSGFFRAIAQYVGLVDDSSSTPAAHERQFNMDRKSFLKDPRQQFLVVSYLQSVAYALRNSPIDDFIKCCRLPCLLPDAWVTWYSQRDDNHWGDVLACIEAPESTRSELSITAVCADKQIADMLERYTKVINDLPSSERKLLAARGSWFPRLPAKGDSALMWSVGSHEEVSDASAVQAVKPVSTATHTPSATSRATRAAPRGNVATTRTRFSAVFHVSFTQDRTRSTNAPILKSYSSPVLTAWDFSTMSCACPLMTRSSTFTSLVSSFLSNSALCSCCGRSKTGPRSRASSSHTLATSLPGRIHQAWYTIGTRWLSKQDVSVN</sequence>
<protein>
    <submittedName>
        <fullName evidence="2">YALI0C12518p</fullName>
    </submittedName>
</protein>
<gene>
    <name evidence="2" type="ORF">YALI0_C12518g</name>
</gene>
<name>Q6CC48_YARLI</name>
<accession>Q6CC48</accession>
<keyword evidence="3" id="KW-1185">Reference proteome</keyword>
<dbReference type="InParanoid" id="Q6CC48"/>
<proteinExistence type="predicted"/>
<feature type="region of interest" description="Disordered" evidence="1">
    <location>
        <begin position="252"/>
        <end position="271"/>
    </location>
</feature>
<evidence type="ECO:0000313" key="3">
    <source>
        <dbReference type="Proteomes" id="UP000001300"/>
    </source>
</evidence>
<reference evidence="2 3" key="1">
    <citation type="journal article" date="2004" name="Nature">
        <title>Genome evolution in yeasts.</title>
        <authorList>
            <consortium name="Genolevures"/>
            <person name="Dujon B."/>
            <person name="Sherman D."/>
            <person name="Fischer G."/>
            <person name="Durrens P."/>
            <person name="Casaregola S."/>
            <person name="Lafontaine I."/>
            <person name="de Montigny J."/>
            <person name="Marck C."/>
            <person name="Neuveglise C."/>
            <person name="Talla E."/>
            <person name="Goffard N."/>
            <person name="Frangeul L."/>
            <person name="Aigle M."/>
            <person name="Anthouard V."/>
            <person name="Babour A."/>
            <person name="Barbe V."/>
            <person name="Barnay S."/>
            <person name="Blanchin S."/>
            <person name="Beckerich J.M."/>
            <person name="Beyne E."/>
            <person name="Bleykasten C."/>
            <person name="Boisrame A."/>
            <person name="Boyer J."/>
            <person name="Cattolico L."/>
            <person name="Confanioleri F."/>
            <person name="de Daruvar A."/>
            <person name="Despons L."/>
            <person name="Fabre E."/>
            <person name="Fairhead C."/>
            <person name="Ferry-Dumazet H."/>
            <person name="Groppi A."/>
            <person name="Hantraye F."/>
            <person name="Hennequin C."/>
            <person name="Jauniaux N."/>
            <person name="Joyet P."/>
            <person name="Kachouri R."/>
            <person name="Kerrest A."/>
            <person name="Koszul R."/>
            <person name="Lemaire M."/>
            <person name="Lesur I."/>
            <person name="Ma L."/>
            <person name="Muller H."/>
            <person name="Nicaud J.M."/>
            <person name="Nikolski M."/>
            <person name="Oztas S."/>
            <person name="Ozier-Kalogeropoulos O."/>
            <person name="Pellenz S."/>
            <person name="Potier S."/>
            <person name="Richard G.F."/>
            <person name="Straub M.L."/>
            <person name="Suleau A."/>
            <person name="Swennene D."/>
            <person name="Tekaia F."/>
            <person name="Wesolowski-Louvel M."/>
            <person name="Westhof E."/>
            <person name="Wirth B."/>
            <person name="Zeniou-Meyer M."/>
            <person name="Zivanovic I."/>
            <person name="Bolotin-Fukuhara M."/>
            <person name="Thierry A."/>
            <person name="Bouchier C."/>
            <person name="Caudron B."/>
            <person name="Scarpelli C."/>
            <person name="Gaillardin C."/>
            <person name="Weissenbach J."/>
            <person name="Wincker P."/>
            <person name="Souciet J.L."/>
        </authorList>
    </citation>
    <scope>NUCLEOTIDE SEQUENCE [LARGE SCALE GENOMIC DNA]</scope>
    <source>
        <strain evidence="3">CLIB 122 / E 150</strain>
    </source>
</reference>
<dbReference type="VEuPathDB" id="FungiDB:YALI0_C12518g"/>
<evidence type="ECO:0000313" key="2">
    <source>
        <dbReference type="EMBL" id="CAG82074.1"/>
    </source>
</evidence>
<dbReference type="EMBL" id="CR382129">
    <property type="protein sequence ID" value="CAG82074.1"/>
    <property type="molecule type" value="Genomic_DNA"/>
</dbReference>
<dbReference type="AlphaFoldDB" id="Q6CC48"/>
<organism evidence="2 3">
    <name type="scientific">Yarrowia lipolytica (strain CLIB 122 / E 150)</name>
    <name type="common">Yeast</name>
    <name type="synonym">Candida lipolytica</name>
    <dbReference type="NCBI Taxonomy" id="284591"/>
    <lineage>
        <taxon>Eukaryota</taxon>
        <taxon>Fungi</taxon>
        <taxon>Dikarya</taxon>
        <taxon>Ascomycota</taxon>
        <taxon>Saccharomycotina</taxon>
        <taxon>Dipodascomycetes</taxon>
        <taxon>Dipodascales</taxon>
        <taxon>Dipodascales incertae sedis</taxon>
        <taxon>Yarrowia</taxon>
    </lineage>
</organism>
<dbReference type="HOGENOM" id="CLU_706373_0_0_1"/>